<dbReference type="SMART" id="SM00382">
    <property type="entry name" value="AAA"/>
    <property type="match status" value="1"/>
</dbReference>
<dbReference type="PROSITE" id="PS00211">
    <property type="entry name" value="ABC_TRANSPORTER_1"/>
    <property type="match status" value="1"/>
</dbReference>
<dbReference type="InterPro" id="IPR027417">
    <property type="entry name" value="P-loop_NTPase"/>
</dbReference>
<name>A0A383RFN6_PAEAL</name>
<evidence type="ECO:0000256" key="2">
    <source>
        <dbReference type="ARBA" id="ARBA00005417"/>
    </source>
</evidence>
<reference evidence="11" key="1">
    <citation type="submission" date="2018-08" db="EMBL/GenBank/DDBJ databases">
        <authorList>
            <person name="Chevrot R."/>
        </authorList>
    </citation>
    <scope>NUCLEOTIDE SEQUENCE [LARGE SCALE GENOMIC DNA]</scope>
</reference>
<dbReference type="Pfam" id="PF00005">
    <property type="entry name" value="ABC_tran"/>
    <property type="match status" value="1"/>
</dbReference>
<evidence type="ECO:0000256" key="3">
    <source>
        <dbReference type="ARBA" id="ARBA00022448"/>
    </source>
</evidence>
<dbReference type="EMBL" id="LS992241">
    <property type="protein sequence ID" value="SYX85086.1"/>
    <property type="molecule type" value="Genomic_DNA"/>
</dbReference>
<keyword evidence="6 10" id="KW-0067">ATP-binding</keyword>
<evidence type="ECO:0000313" key="10">
    <source>
        <dbReference type="EMBL" id="SYX85086.1"/>
    </source>
</evidence>
<dbReference type="InterPro" id="IPR003439">
    <property type="entry name" value="ABC_transporter-like_ATP-bd"/>
</dbReference>
<evidence type="ECO:0000256" key="5">
    <source>
        <dbReference type="ARBA" id="ARBA00022741"/>
    </source>
</evidence>
<dbReference type="GO" id="GO:0015087">
    <property type="term" value="F:cobalt ion transmembrane transporter activity"/>
    <property type="evidence" value="ECO:0007669"/>
    <property type="project" value="UniProtKB-ARBA"/>
</dbReference>
<dbReference type="Gene3D" id="3.40.50.300">
    <property type="entry name" value="P-loop containing nucleotide triphosphate hydrolases"/>
    <property type="match status" value="1"/>
</dbReference>
<protein>
    <submittedName>
        <fullName evidence="10">Energizing coupling factor of ABC influx transporter (ATP-binding protein)</fullName>
    </submittedName>
</protein>
<dbReference type="PROSITE" id="PS50893">
    <property type="entry name" value="ABC_TRANSPORTER_2"/>
    <property type="match status" value="1"/>
</dbReference>
<dbReference type="GO" id="GO:0016887">
    <property type="term" value="F:ATP hydrolysis activity"/>
    <property type="evidence" value="ECO:0007669"/>
    <property type="project" value="InterPro"/>
</dbReference>
<dbReference type="NCBIfam" id="TIGR04520">
    <property type="entry name" value="ECF_ATPase_1"/>
    <property type="match status" value="1"/>
</dbReference>
<evidence type="ECO:0000256" key="4">
    <source>
        <dbReference type="ARBA" id="ARBA00022475"/>
    </source>
</evidence>
<dbReference type="CDD" id="cd03225">
    <property type="entry name" value="ABC_cobalt_CbiO_domain1"/>
    <property type="match status" value="1"/>
</dbReference>
<keyword evidence="3" id="KW-0813">Transport</keyword>
<evidence type="ECO:0000256" key="6">
    <source>
        <dbReference type="ARBA" id="ARBA00022840"/>
    </source>
</evidence>
<evidence type="ECO:0000313" key="11">
    <source>
        <dbReference type="Proteomes" id="UP000304148"/>
    </source>
</evidence>
<evidence type="ECO:0000256" key="8">
    <source>
        <dbReference type="ARBA" id="ARBA00023136"/>
    </source>
</evidence>
<dbReference type="InterPro" id="IPR003593">
    <property type="entry name" value="AAA+_ATPase"/>
</dbReference>
<keyword evidence="7" id="KW-1278">Translocase</keyword>
<sequence length="323" mass="36561">MLTGRPETLFPSWGMASFFVPENTVVDHFEKEGIYVDPIIRVERVSFHYGESEERIPVLYDVDFELAQGEAVAIVGHNGSGKSTFAKLLNGLLHPSSGEVWVSGTNTKNAQARERLRSAVGIVFQQPDNQLVETIVEDDIAFGPENIGVPQDEIRRRVDEALEVVGMSAFRDRPPHRLSGGQKQRIAIAGVLAMQPSCIVFDESTSMLDTYGRREVMEVIQQLRNQGVAIVSVTHHMEEVVHFDRVIVFQEGRIVRECTPRQLFTNHEQLAAYHLEPPEMNRIAAGVHRHEELFRSDRLTVAEVVDEFEHVVRWQQRKEALSS</sequence>
<dbReference type="InterPro" id="IPR050095">
    <property type="entry name" value="ECF_ABC_transporter_ATP-bd"/>
</dbReference>
<evidence type="ECO:0000256" key="1">
    <source>
        <dbReference type="ARBA" id="ARBA00004202"/>
    </source>
</evidence>
<keyword evidence="5" id="KW-0547">Nucleotide-binding</keyword>
<dbReference type="RefSeq" id="WP_232055640.1">
    <property type="nucleotide sequence ID" value="NZ_LS992241.1"/>
</dbReference>
<comment type="similarity">
    <text evidence="2">Belongs to the ABC transporter superfamily.</text>
</comment>
<evidence type="ECO:0000259" key="9">
    <source>
        <dbReference type="PROSITE" id="PS50893"/>
    </source>
</evidence>
<dbReference type="InterPro" id="IPR017871">
    <property type="entry name" value="ABC_transporter-like_CS"/>
</dbReference>
<feature type="domain" description="ABC transporter" evidence="9">
    <location>
        <begin position="40"/>
        <end position="276"/>
    </location>
</feature>
<keyword evidence="8" id="KW-0472">Membrane</keyword>
<proteinExistence type="inferred from homology"/>
<dbReference type="GO" id="GO:0005524">
    <property type="term" value="F:ATP binding"/>
    <property type="evidence" value="ECO:0007669"/>
    <property type="project" value="UniProtKB-KW"/>
</dbReference>
<keyword evidence="4" id="KW-1003">Cell membrane</keyword>
<evidence type="ECO:0000256" key="7">
    <source>
        <dbReference type="ARBA" id="ARBA00022967"/>
    </source>
</evidence>
<dbReference type="Proteomes" id="UP000304148">
    <property type="component" value="Chromosome"/>
</dbReference>
<dbReference type="FunFam" id="3.40.50.300:FF:000224">
    <property type="entry name" value="Energy-coupling factor transporter ATP-binding protein EcfA"/>
    <property type="match status" value="1"/>
</dbReference>
<accession>A0A383RFN6</accession>
<dbReference type="SUPFAM" id="SSF52540">
    <property type="entry name" value="P-loop containing nucleoside triphosphate hydrolases"/>
    <property type="match status" value="1"/>
</dbReference>
<dbReference type="InterPro" id="IPR030947">
    <property type="entry name" value="EcfA_1"/>
</dbReference>
<organism evidence="10 11">
    <name type="scientific">Paenibacillus alvei</name>
    <name type="common">Bacillus alvei</name>
    <dbReference type="NCBI Taxonomy" id="44250"/>
    <lineage>
        <taxon>Bacteria</taxon>
        <taxon>Bacillati</taxon>
        <taxon>Bacillota</taxon>
        <taxon>Bacilli</taxon>
        <taxon>Bacillales</taxon>
        <taxon>Paenibacillaceae</taxon>
        <taxon>Paenibacillus</taxon>
    </lineage>
</organism>
<dbReference type="GO" id="GO:0042626">
    <property type="term" value="F:ATPase-coupled transmembrane transporter activity"/>
    <property type="evidence" value="ECO:0007669"/>
    <property type="project" value="TreeGrafter"/>
</dbReference>
<dbReference type="PANTHER" id="PTHR43553:SF24">
    <property type="entry name" value="ENERGY-COUPLING FACTOR TRANSPORTER ATP-BINDING PROTEIN ECFA1"/>
    <property type="match status" value="1"/>
</dbReference>
<dbReference type="PANTHER" id="PTHR43553">
    <property type="entry name" value="HEAVY METAL TRANSPORTER"/>
    <property type="match status" value="1"/>
</dbReference>
<dbReference type="AlphaFoldDB" id="A0A383RFN6"/>
<dbReference type="GO" id="GO:0043190">
    <property type="term" value="C:ATP-binding cassette (ABC) transporter complex"/>
    <property type="evidence" value="ECO:0007669"/>
    <property type="project" value="TreeGrafter"/>
</dbReference>
<comment type="subcellular location">
    <subcellularLocation>
        <location evidence="1">Cell membrane</location>
        <topology evidence="1">Peripheral membrane protein</topology>
    </subcellularLocation>
</comment>
<dbReference type="InterPro" id="IPR015856">
    <property type="entry name" value="ABC_transpr_CbiO/EcfA_su"/>
</dbReference>
<gene>
    <name evidence="10" type="primary">ecfA</name>
    <name evidence="10" type="ORF">PBLR_13508</name>
</gene>